<name>A0A5B0PBI3_PUCGR</name>
<proteinExistence type="predicted"/>
<evidence type="ECO:0000313" key="1">
    <source>
        <dbReference type="EMBL" id="KAA1097970.1"/>
    </source>
</evidence>
<keyword evidence="2" id="KW-1185">Reference proteome</keyword>
<dbReference type="EMBL" id="VSWC01000066">
    <property type="protein sequence ID" value="KAA1097970.1"/>
    <property type="molecule type" value="Genomic_DNA"/>
</dbReference>
<accession>A0A5B0PBI3</accession>
<sequence>MRCTSMTGRKSFRLMRYDVPRRPERILPVTLEWMASSVHGRCDRDLVDQLRTSANGRHAPSPVEKLFGGRWFEKIVF</sequence>
<reference evidence="1 2" key="1">
    <citation type="submission" date="2019-05" db="EMBL/GenBank/DDBJ databases">
        <title>Emergence of the Ug99 lineage of the wheat stem rust pathogen through somatic hybridization.</title>
        <authorList>
            <person name="Li F."/>
            <person name="Upadhyaya N.M."/>
            <person name="Sperschneider J."/>
            <person name="Matny O."/>
            <person name="Nguyen-Phuc H."/>
            <person name="Mago R."/>
            <person name="Raley C."/>
            <person name="Miller M.E."/>
            <person name="Silverstein K.A.T."/>
            <person name="Henningsen E."/>
            <person name="Hirsch C.D."/>
            <person name="Visser B."/>
            <person name="Pretorius Z.A."/>
            <person name="Steffenson B.J."/>
            <person name="Schwessinger B."/>
            <person name="Dodds P.N."/>
            <person name="Figueroa M."/>
        </authorList>
    </citation>
    <scope>NUCLEOTIDE SEQUENCE [LARGE SCALE GENOMIC DNA]</scope>
    <source>
        <strain evidence="1">21-0</strain>
    </source>
</reference>
<dbReference type="AlphaFoldDB" id="A0A5B0PBI3"/>
<dbReference type="Proteomes" id="UP000324748">
    <property type="component" value="Unassembled WGS sequence"/>
</dbReference>
<protein>
    <submittedName>
        <fullName evidence="1">Uncharacterized protein</fullName>
    </submittedName>
</protein>
<gene>
    <name evidence="1" type="ORF">PGT21_025809</name>
</gene>
<comment type="caution">
    <text evidence="1">The sequence shown here is derived from an EMBL/GenBank/DDBJ whole genome shotgun (WGS) entry which is preliminary data.</text>
</comment>
<organism evidence="1 2">
    <name type="scientific">Puccinia graminis f. sp. tritici</name>
    <dbReference type="NCBI Taxonomy" id="56615"/>
    <lineage>
        <taxon>Eukaryota</taxon>
        <taxon>Fungi</taxon>
        <taxon>Dikarya</taxon>
        <taxon>Basidiomycota</taxon>
        <taxon>Pucciniomycotina</taxon>
        <taxon>Pucciniomycetes</taxon>
        <taxon>Pucciniales</taxon>
        <taxon>Pucciniaceae</taxon>
        <taxon>Puccinia</taxon>
    </lineage>
</organism>
<evidence type="ECO:0000313" key="2">
    <source>
        <dbReference type="Proteomes" id="UP000324748"/>
    </source>
</evidence>